<accession>A0ABW1E7B0</accession>
<reference evidence="3" key="1">
    <citation type="journal article" date="2019" name="Int. J. Syst. Evol. Microbiol.">
        <title>The Global Catalogue of Microorganisms (GCM) 10K type strain sequencing project: providing services to taxonomists for standard genome sequencing and annotation.</title>
        <authorList>
            <consortium name="The Broad Institute Genomics Platform"/>
            <consortium name="The Broad Institute Genome Sequencing Center for Infectious Disease"/>
            <person name="Wu L."/>
            <person name="Ma J."/>
        </authorList>
    </citation>
    <scope>NUCLEOTIDE SEQUENCE [LARGE SCALE GENOMIC DNA]</scope>
    <source>
        <strain evidence="3">JCM 10411</strain>
    </source>
</reference>
<evidence type="ECO:0000313" key="3">
    <source>
        <dbReference type="Proteomes" id="UP001596180"/>
    </source>
</evidence>
<name>A0ABW1E7B0_9ACTN</name>
<feature type="domain" description="N-acetyltransferase" evidence="1">
    <location>
        <begin position="1"/>
        <end position="25"/>
    </location>
</feature>
<organism evidence="2 3">
    <name type="scientific">Streptomyces chlorus</name>
    <dbReference type="NCBI Taxonomy" id="887452"/>
    <lineage>
        <taxon>Bacteria</taxon>
        <taxon>Bacillati</taxon>
        <taxon>Actinomycetota</taxon>
        <taxon>Actinomycetes</taxon>
        <taxon>Kitasatosporales</taxon>
        <taxon>Streptomycetaceae</taxon>
        <taxon>Streptomyces</taxon>
    </lineage>
</organism>
<dbReference type="InterPro" id="IPR031165">
    <property type="entry name" value="GNAT_YJDJ"/>
</dbReference>
<protein>
    <recommendedName>
        <fullName evidence="1">N-acetyltransferase domain-containing protein</fullName>
    </recommendedName>
</protein>
<dbReference type="Proteomes" id="UP001596180">
    <property type="component" value="Unassembled WGS sequence"/>
</dbReference>
<evidence type="ECO:0000259" key="1">
    <source>
        <dbReference type="PROSITE" id="PS51729"/>
    </source>
</evidence>
<sequence length="38" mass="4490">MKALAICPYIISWLRNHPEYRDLLYNAAPSRVSARWLT</sequence>
<gene>
    <name evidence="2" type="ORF">ACFPZI_31960</name>
</gene>
<comment type="caution">
    <text evidence="2">The sequence shown here is derived from an EMBL/GenBank/DDBJ whole genome shotgun (WGS) entry which is preliminary data.</text>
</comment>
<dbReference type="RefSeq" id="WP_381370611.1">
    <property type="nucleotide sequence ID" value="NZ_JBHSOA010000096.1"/>
</dbReference>
<proteinExistence type="predicted"/>
<dbReference type="EMBL" id="JBHSOA010000096">
    <property type="protein sequence ID" value="MFC5856218.1"/>
    <property type="molecule type" value="Genomic_DNA"/>
</dbReference>
<keyword evidence="3" id="KW-1185">Reference proteome</keyword>
<evidence type="ECO:0000313" key="2">
    <source>
        <dbReference type="EMBL" id="MFC5856218.1"/>
    </source>
</evidence>
<dbReference type="PROSITE" id="PS51729">
    <property type="entry name" value="GNAT_YJDJ"/>
    <property type="match status" value="1"/>
</dbReference>